<keyword evidence="5" id="KW-0472">Membrane</keyword>
<dbReference type="Gene3D" id="3.40.50.2300">
    <property type="match status" value="1"/>
</dbReference>
<proteinExistence type="predicted"/>
<dbReference type="EC" id="2.7.13.3" evidence="2"/>
<dbReference type="SUPFAM" id="SSF52172">
    <property type="entry name" value="CheY-like"/>
    <property type="match status" value="1"/>
</dbReference>
<evidence type="ECO:0000313" key="9">
    <source>
        <dbReference type="Proteomes" id="UP000054717"/>
    </source>
</evidence>
<dbReference type="InterPro" id="IPR005467">
    <property type="entry name" value="His_kinase_dom"/>
</dbReference>
<accession>A0A158FWB0</accession>
<evidence type="ECO:0000256" key="1">
    <source>
        <dbReference type="ARBA" id="ARBA00000085"/>
    </source>
</evidence>
<dbReference type="InterPro" id="IPR036097">
    <property type="entry name" value="HisK_dim/P_sf"/>
</dbReference>
<gene>
    <name evidence="8" type="ORF">AWB66_01305</name>
</gene>
<dbReference type="SMART" id="SM00448">
    <property type="entry name" value="REC"/>
    <property type="match status" value="1"/>
</dbReference>
<dbReference type="EMBL" id="FCNZ02000004">
    <property type="protein sequence ID" value="SAL23957.1"/>
    <property type="molecule type" value="Genomic_DNA"/>
</dbReference>
<keyword evidence="5" id="KW-1133">Transmembrane helix</keyword>
<feature type="domain" description="Response regulatory" evidence="7">
    <location>
        <begin position="612"/>
        <end position="725"/>
    </location>
</feature>
<dbReference type="Pfam" id="PF00072">
    <property type="entry name" value="Response_reg"/>
    <property type="match status" value="1"/>
</dbReference>
<dbReference type="InterPro" id="IPR003594">
    <property type="entry name" value="HATPase_dom"/>
</dbReference>
<dbReference type="STRING" id="326475.AWB66_01305"/>
<dbReference type="InterPro" id="IPR054327">
    <property type="entry name" value="His-kinase-like_sensor"/>
</dbReference>
<comment type="caution">
    <text evidence="8">The sequence shown here is derived from an EMBL/GenBank/DDBJ whole genome shotgun (WGS) entry which is preliminary data.</text>
</comment>
<dbReference type="SMART" id="SM00387">
    <property type="entry name" value="HATPase_c"/>
    <property type="match status" value="1"/>
</dbReference>
<dbReference type="InterPro" id="IPR001789">
    <property type="entry name" value="Sig_transdc_resp-reg_receiver"/>
</dbReference>
<evidence type="ECO:0000256" key="5">
    <source>
        <dbReference type="SAM" id="Phobius"/>
    </source>
</evidence>
<evidence type="ECO:0000256" key="4">
    <source>
        <dbReference type="PROSITE-ProRule" id="PRU00169"/>
    </source>
</evidence>
<name>A0A158FWB0_9BURK</name>
<keyword evidence="8" id="KW-0418">Kinase</keyword>
<dbReference type="PRINTS" id="PR00344">
    <property type="entry name" value="BCTRLSENSOR"/>
</dbReference>
<keyword evidence="3 4" id="KW-0597">Phosphoprotein</keyword>
<feature type="domain" description="Histidine kinase" evidence="6">
    <location>
        <begin position="371"/>
        <end position="588"/>
    </location>
</feature>
<dbReference type="Gene3D" id="3.30.450.20">
    <property type="entry name" value="PAS domain"/>
    <property type="match status" value="2"/>
</dbReference>
<dbReference type="InterPro" id="IPR036890">
    <property type="entry name" value="HATPase_C_sf"/>
</dbReference>
<sequence>MITNPESSALDISALEIPVPPRDFGATRRMLMAALVASIVTPLLFLVTYGYFGYQTRVADSSEVIDRLARVAEEQAVKILDVDQEMSLRVMSMLGTDGDAQIRARQQQLHHFLQETAQRLPPVASIALFGKKGDLLVSSGTYPVGILSIGDHAEFRPAQVPDAAAIEVSLPERAPATSVDVFNTSTPRYDANGRFLGVIYISLRRDAFLSFYEQLTSHDRALTLGLFRKDGAILARSPPPKARRAPTNNQPLVDAIRVSNRDGRIRINSTLDGVEKLLVYRKVGAYPLYVTAGIPVSAVTYRWIKQDGLIAVATLLPCCGIWLLVLFSLRRLKAERIAWERWRAEFGMRLSAEATGRQMKRMSALGNLVANVAHDFNNLLMVVKANMELARRKGFNGLEKEVMAVERASAGAEVLARRLLSVARKQPLRQEEINLQRWFEDDAALIRTSLGDRVSLSISSFADIWPVHVDASELQSALINLAVNAKDAMPDGGEFIIRGENIEVAHASGGLKAAEYVVIACTDTGVGMTRSVAQRAFEPLFTTKTASAGTGLGLAQVIAMCEQAGGTARIESVVGEGTTIRLYLPRRAAQTETGTRVMPPSQAPAKASGKGSILLVEDNEEVAAGLAAVLEVFGWRAQHELTGDAALRLLDDGKTFDLILSDIQMPGVNNGIDVAEKVRRRWPRQAVALMTGYADELERAKHAGVAILSKPFNIDDLQALLQSVHVAASPVAGSGKA</sequence>
<dbReference type="PROSITE" id="PS50109">
    <property type="entry name" value="HIS_KIN"/>
    <property type="match status" value="1"/>
</dbReference>
<dbReference type="PROSITE" id="PS50110">
    <property type="entry name" value="RESPONSE_REGULATORY"/>
    <property type="match status" value="1"/>
</dbReference>
<dbReference type="AlphaFoldDB" id="A0A158FWB0"/>
<dbReference type="InterPro" id="IPR004358">
    <property type="entry name" value="Sig_transdc_His_kin-like_C"/>
</dbReference>
<protein>
    <recommendedName>
        <fullName evidence="2">histidine kinase</fullName>
        <ecNumber evidence="2">2.7.13.3</ecNumber>
    </recommendedName>
</protein>
<evidence type="ECO:0000313" key="8">
    <source>
        <dbReference type="EMBL" id="SAL23957.1"/>
    </source>
</evidence>
<dbReference type="Pfam" id="PF02518">
    <property type="entry name" value="HATPase_c"/>
    <property type="match status" value="1"/>
</dbReference>
<dbReference type="Gene3D" id="1.10.287.130">
    <property type="match status" value="1"/>
</dbReference>
<comment type="catalytic activity">
    <reaction evidence="1">
        <text>ATP + protein L-histidine = ADP + protein N-phospho-L-histidine.</text>
        <dbReference type="EC" id="2.7.13.3"/>
    </reaction>
</comment>
<dbReference type="PANTHER" id="PTHR43065:SF49">
    <property type="entry name" value="HISTIDINE KINASE"/>
    <property type="match status" value="1"/>
</dbReference>
<organism evidence="8 9">
    <name type="scientific">Caballeronia telluris</name>
    <dbReference type="NCBI Taxonomy" id="326475"/>
    <lineage>
        <taxon>Bacteria</taxon>
        <taxon>Pseudomonadati</taxon>
        <taxon>Pseudomonadota</taxon>
        <taxon>Betaproteobacteria</taxon>
        <taxon>Burkholderiales</taxon>
        <taxon>Burkholderiaceae</taxon>
        <taxon>Caballeronia</taxon>
    </lineage>
</organism>
<evidence type="ECO:0000259" key="6">
    <source>
        <dbReference type="PROSITE" id="PS50109"/>
    </source>
</evidence>
<keyword evidence="5" id="KW-0812">Transmembrane</keyword>
<dbReference type="Proteomes" id="UP000054717">
    <property type="component" value="Unassembled WGS sequence"/>
</dbReference>
<dbReference type="PANTHER" id="PTHR43065">
    <property type="entry name" value="SENSOR HISTIDINE KINASE"/>
    <property type="match status" value="1"/>
</dbReference>
<feature type="transmembrane region" description="Helical" evidence="5">
    <location>
        <begin position="310"/>
        <end position="329"/>
    </location>
</feature>
<dbReference type="CDD" id="cd00082">
    <property type="entry name" value="HisKA"/>
    <property type="match status" value="1"/>
</dbReference>
<evidence type="ECO:0000259" key="7">
    <source>
        <dbReference type="PROSITE" id="PS50110"/>
    </source>
</evidence>
<feature type="modified residue" description="4-aspartylphosphate" evidence="4">
    <location>
        <position position="662"/>
    </location>
</feature>
<dbReference type="CDD" id="cd12915">
    <property type="entry name" value="PDC2_DGC_like"/>
    <property type="match status" value="1"/>
</dbReference>
<evidence type="ECO:0000256" key="2">
    <source>
        <dbReference type="ARBA" id="ARBA00012438"/>
    </source>
</evidence>
<dbReference type="InterPro" id="IPR003661">
    <property type="entry name" value="HisK_dim/P_dom"/>
</dbReference>
<reference evidence="8" key="1">
    <citation type="submission" date="2016-01" db="EMBL/GenBank/DDBJ databases">
        <authorList>
            <person name="Peeters Charlotte."/>
        </authorList>
    </citation>
    <scope>NUCLEOTIDE SEQUENCE</scope>
    <source>
        <strain evidence="8">LMG 22936</strain>
    </source>
</reference>
<dbReference type="Pfam" id="PF22588">
    <property type="entry name" value="dCache_1_like"/>
    <property type="match status" value="1"/>
</dbReference>
<dbReference type="CDD" id="cd18773">
    <property type="entry name" value="PDC1_HK_sensor"/>
    <property type="match status" value="1"/>
</dbReference>
<dbReference type="GO" id="GO:0000155">
    <property type="term" value="F:phosphorelay sensor kinase activity"/>
    <property type="evidence" value="ECO:0007669"/>
    <property type="project" value="InterPro"/>
</dbReference>
<keyword evidence="8" id="KW-0808">Transferase</keyword>
<feature type="transmembrane region" description="Helical" evidence="5">
    <location>
        <begin position="30"/>
        <end position="52"/>
    </location>
</feature>
<evidence type="ECO:0000256" key="3">
    <source>
        <dbReference type="ARBA" id="ARBA00022553"/>
    </source>
</evidence>
<dbReference type="Gene3D" id="3.30.565.10">
    <property type="entry name" value="Histidine kinase-like ATPase, C-terminal domain"/>
    <property type="match status" value="1"/>
</dbReference>
<dbReference type="SUPFAM" id="SSF55874">
    <property type="entry name" value="ATPase domain of HSP90 chaperone/DNA topoisomerase II/histidine kinase"/>
    <property type="match status" value="1"/>
</dbReference>
<keyword evidence="9" id="KW-1185">Reference proteome</keyword>
<dbReference type="SUPFAM" id="SSF47384">
    <property type="entry name" value="Homodimeric domain of signal transducing histidine kinase"/>
    <property type="match status" value="1"/>
</dbReference>
<dbReference type="InterPro" id="IPR011006">
    <property type="entry name" value="CheY-like_superfamily"/>
</dbReference>